<protein>
    <submittedName>
        <fullName evidence="3">Uncharacterized protein</fullName>
    </submittedName>
</protein>
<dbReference type="Proteomes" id="UP001497525">
    <property type="component" value="Unassembled WGS sequence"/>
</dbReference>
<keyword evidence="1" id="KW-0472">Membrane</keyword>
<feature type="chain" id="PRO_5043898381" evidence="2">
    <location>
        <begin position="19"/>
        <end position="148"/>
    </location>
</feature>
<evidence type="ECO:0000256" key="2">
    <source>
        <dbReference type="SAM" id="SignalP"/>
    </source>
</evidence>
<feature type="signal peptide" evidence="2">
    <location>
        <begin position="1"/>
        <end position="18"/>
    </location>
</feature>
<dbReference type="AlphaFoldDB" id="A0AAV2T3X7"/>
<comment type="caution">
    <text evidence="3">The sequence shown here is derived from an EMBL/GenBank/DDBJ whole genome shotgun (WGS) entry which is preliminary data.</text>
</comment>
<accession>A0AAV2T3X7</accession>
<keyword evidence="2" id="KW-0732">Signal</keyword>
<feature type="transmembrane region" description="Helical" evidence="1">
    <location>
        <begin position="46"/>
        <end position="70"/>
    </location>
</feature>
<sequence length="148" mass="16401">MFLVACLWLCIVVVVVIALAPAVNHIRVLGQFDRLVALFFITPLSLTSGMVITLFGCFVCTHNTFVELLLSSRADRREILNLQLRMSYITLKNLLYPCTSFSTCHIRIVLCVFGRLQAGTNLLIFRSQIKHSPVSTLPSSAIAVDTAS</sequence>
<organism evidence="3 4">
    <name type="scientific">Calicophoron daubneyi</name>
    <name type="common">Rumen fluke</name>
    <name type="synonym">Paramphistomum daubneyi</name>
    <dbReference type="NCBI Taxonomy" id="300641"/>
    <lineage>
        <taxon>Eukaryota</taxon>
        <taxon>Metazoa</taxon>
        <taxon>Spiralia</taxon>
        <taxon>Lophotrochozoa</taxon>
        <taxon>Platyhelminthes</taxon>
        <taxon>Trematoda</taxon>
        <taxon>Digenea</taxon>
        <taxon>Plagiorchiida</taxon>
        <taxon>Pronocephalata</taxon>
        <taxon>Paramphistomoidea</taxon>
        <taxon>Paramphistomidae</taxon>
        <taxon>Calicophoron</taxon>
    </lineage>
</organism>
<name>A0AAV2T3X7_CALDB</name>
<keyword evidence="1" id="KW-1133">Transmembrane helix</keyword>
<dbReference type="EMBL" id="CAXLJL010000090">
    <property type="protein sequence ID" value="CAL5131395.1"/>
    <property type="molecule type" value="Genomic_DNA"/>
</dbReference>
<evidence type="ECO:0000313" key="4">
    <source>
        <dbReference type="Proteomes" id="UP001497525"/>
    </source>
</evidence>
<evidence type="ECO:0000256" key="1">
    <source>
        <dbReference type="SAM" id="Phobius"/>
    </source>
</evidence>
<gene>
    <name evidence="3" type="ORF">CDAUBV1_LOCUS3812</name>
</gene>
<proteinExistence type="predicted"/>
<reference evidence="3" key="1">
    <citation type="submission" date="2024-06" db="EMBL/GenBank/DDBJ databases">
        <authorList>
            <person name="Liu X."/>
            <person name="Lenzi L."/>
            <person name="Haldenby T S."/>
            <person name="Uol C."/>
        </authorList>
    </citation>
    <scope>NUCLEOTIDE SEQUENCE</scope>
</reference>
<keyword evidence="1" id="KW-0812">Transmembrane</keyword>
<evidence type="ECO:0000313" key="3">
    <source>
        <dbReference type="EMBL" id="CAL5131395.1"/>
    </source>
</evidence>